<dbReference type="AlphaFoldDB" id="X0WNA6"/>
<gene>
    <name evidence="1" type="ORF">S01H1_49749</name>
</gene>
<name>X0WNA6_9ZZZZ</name>
<comment type="caution">
    <text evidence="1">The sequence shown here is derived from an EMBL/GenBank/DDBJ whole genome shotgun (WGS) entry which is preliminary data.</text>
</comment>
<reference evidence="1" key="1">
    <citation type="journal article" date="2014" name="Front. Microbiol.">
        <title>High frequency of phylogenetically diverse reductive dehalogenase-homologous genes in deep subseafloor sedimentary metagenomes.</title>
        <authorList>
            <person name="Kawai M."/>
            <person name="Futagami T."/>
            <person name="Toyoda A."/>
            <person name="Takaki Y."/>
            <person name="Nishi S."/>
            <person name="Hori S."/>
            <person name="Arai W."/>
            <person name="Tsubouchi T."/>
            <person name="Morono Y."/>
            <person name="Uchiyama I."/>
            <person name="Ito T."/>
            <person name="Fujiyama A."/>
            <person name="Inagaki F."/>
            <person name="Takami H."/>
        </authorList>
    </citation>
    <scope>NUCLEOTIDE SEQUENCE</scope>
    <source>
        <strain evidence="1">Expedition CK06-06</strain>
    </source>
</reference>
<dbReference type="EMBL" id="BARS01032018">
    <property type="protein sequence ID" value="GAG24722.1"/>
    <property type="molecule type" value="Genomic_DNA"/>
</dbReference>
<accession>X0WNA6</accession>
<sequence>MARPTEYETIKIKPTELSWDSQKIIIKPLYIKAPIKSQNNGGARISISQDYVDHEAIIFITNKKVRNDF</sequence>
<protein>
    <submittedName>
        <fullName evidence="1">Uncharacterized protein</fullName>
    </submittedName>
</protein>
<proteinExistence type="predicted"/>
<organism evidence="1">
    <name type="scientific">marine sediment metagenome</name>
    <dbReference type="NCBI Taxonomy" id="412755"/>
    <lineage>
        <taxon>unclassified sequences</taxon>
        <taxon>metagenomes</taxon>
        <taxon>ecological metagenomes</taxon>
    </lineage>
</organism>
<evidence type="ECO:0000313" key="1">
    <source>
        <dbReference type="EMBL" id="GAG24722.1"/>
    </source>
</evidence>